<proteinExistence type="predicted"/>
<dbReference type="Proteomes" id="UP000694402">
    <property type="component" value="Unassembled WGS sequence"/>
</dbReference>
<sequence>MTDLRKEPGARTEFPPRNAGPNPPPVHLRPTDGHHPDEPPHATPCETRYERLRDGPHNKLPVVARGGRWSDCSHSRGSSPALLRTPALPSQTLEPILIPKIQVIFGNFPYLRCSNMPEAVHLGDLRWIWVWVWPGVRFTPSPPDFQVPGRAHRMPPKPQLFPWHGPLSQVNKEKRTFPGAPASFSGIGTLLQWMPRGARLCQPVDILKVV</sequence>
<keyword evidence="3" id="KW-1185">Reference proteome</keyword>
<feature type="region of interest" description="Disordered" evidence="1">
    <location>
        <begin position="1"/>
        <end position="45"/>
    </location>
</feature>
<feature type="compositionally biased region" description="Basic and acidic residues" evidence="1">
    <location>
        <begin position="1"/>
        <end position="10"/>
    </location>
</feature>
<accession>A0A8C8MDQ3</accession>
<name>A0A8C8MDQ3_ONCTS</name>
<reference evidence="2" key="2">
    <citation type="submission" date="2025-09" db="UniProtKB">
        <authorList>
            <consortium name="Ensembl"/>
        </authorList>
    </citation>
    <scope>IDENTIFICATION</scope>
</reference>
<organism evidence="2 3">
    <name type="scientific">Oncorhynchus tshawytscha</name>
    <name type="common">Chinook salmon</name>
    <name type="synonym">Salmo tshawytscha</name>
    <dbReference type="NCBI Taxonomy" id="74940"/>
    <lineage>
        <taxon>Eukaryota</taxon>
        <taxon>Metazoa</taxon>
        <taxon>Chordata</taxon>
        <taxon>Craniata</taxon>
        <taxon>Vertebrata</taxon>
        <taxon>Euteleostomi</taxon>
        <taxon>Actinopterygii</taxon>
        <taxon>Neopterygii</taxon>
        <taxon>Teleostei</taxon>
        <taxon>Protacanthopterygii</taxon>
        <taxon>Salmoniformes</taxon>
        <taxon>Salmonidae</taxon>
        <taxon>Salmoninae</taxon>
        <taxon>Oncorhynchus</taxon>
    </lineage>
</organism>
<dbReference type="Ensembl" id="ENSOTST00005088877.2">
    <property type="protein sequence ID" value="ENSOTSP00005082042.1"/>
    <property type="gene ID" value="ENSOTSG00005038575.2"/>
</dbReference>
<protein>
    <submittedName>
        <fullName evidence="2">Uncharacterized protein</fullName>
    </submittedName>
</protein>
<evidence type="ECO:0000313" key="3">
    <source>
        <dbReference type="Proteomes" id="UP000694402"/>
    </source>
</evidence>
<evidence type="ECO:0000313" key="2">
    <source>
        <dbReference type="Ensembl" id="ENSOTSP00005082042.1"/>
    </source>
</evidence>
<reference evidence="2" key="1">
    <citation type="submission" date="2025-08" db="UniProtKB">
        <authorList>
            <consortium name="Ensembl"/>
        </authorList>
    </citation>
    <scope>IDENTIFICATION</scope>
</reference>
<evidence type="ECO:0000256" key="1">
    <source>
        <dbReference type="SAM" id="MobiDB-lite"/>
    </source>
</evidence>
<feature type="region of interest" description="Disordered" evidence="1">
    <location>
        <begin position="64"/>
        <end position="83"/>
    </location>
</feature>
<dbReference type="GeneTree" id="ENSGT00680000101422"/>
<dbReference type="AlphaFoldDB" id="A0A8C8MDQ3"/>
<feature type="compositionally biased region" description="Basic and acidic residues" evidence="1">
    <location>
        <begin position="29"/>
        <end position="40"/>
    </location>
</feature>